<dbReference type="PANTHER" id="PTHR33710">
    <property type="entry name" value="BNAC02G09200D PROTEIN"/>
    <property type="match status" value="1"/>
</dbReference>
<evidence type="ECO:0000313" key="2">
    <source>
        <dbReference type="Proteomes" id="UP000631114"/>
    </source>
</evidence>
<name>A0A835LU12_9MAGN</name>
<comment type="caution">
    <text evidence="1">The sequence shown here is derived from an EMBL/GenBank/DDBJ whole genome shotgun (WGS) entry which is preliminary data.</text>
</comment>
<dbReference type="EMBL" id="JADFTS010000007">
    <property type="protein sequence ID" value="KAF9599501.1"/>
    <property type="molecule type" value="Genomic_DNA"/>
</dbReference>
<dbReference type="AlphaFoldDB" id="A0A835LU12"/>
<keyword evidence="2" id="KW-1185">Reference proteome</keyword>
<dbReference type="OrthoDB" id="1938551at2759"/>
<proteinExistence type="predicted"/>
<accession>A0A835LU12</accession>
<gene>
    <name evidence="1" type="ORF">IFM89_038686</name>
</gene>
<dbReference type="Proteomes" id="UP000631114">
    <property type="component" value="Unassembled WGS sequence"/>
</dbReference>
<sequence>MQEMEIGLAYFVSASPGSASNPIYLEQKRLDRALVNDTCYLMFPETILFHKVAIGSDHCPILLDTYPNHNSMPKPFKFQSMWINHPTYNDTIKTAWTSSTTQHNSTHLPISQQLSKTKRVLKIWNKSTFGNIFHQISNLKLDIAYIQSEPHSSMNSFLETRATNPLDSLLEYEEQLWKQKSRGIYVKEGDRNTKYFHIMTLRNRKFNKIEWLRKEDNSWLQTPRLIGEAFVGHFTKFLTEPSQVNLTQLRDLFPNLIPPDDMLHLRSPIIEKEIKSITFSIGSRKAPEPDGFPALFYQSSWATVDKDICAMVSNFFENGHSLADINHTNVALIPKIQNPEKCQDFRPISLCNITYKII</sequence>
<protein>
    <submittedName>
        <fullName evidence="1">Uncharacterized protein</fullName>
    </submittedName>
</protein>
<evidence type="ECO:0000313" key="1">
    <source>
        <dbReference type="EMBL" id="KAF9599501.1"/>
    </source>
</evidence>
<organism evidence="1 2">
    <name type="scientific">Coptis chinensis</name>
    <dbReference type="NCBI Taxonomy" id="261450"/>
    <lineage>
        <taxon>Eukaryota</taxon>
        <taxon>Viridiplantae</taxon>
        <taxon>Streptophyta</taxon>
        <taxon>Embryophyta</taxon>
        <taxon>Tracheophyta</taxon>
        <taxon>Spermatophyta</taxon>
        <taxon>Magnoliopsida</taxon>
        <taxon>Ranunculales</taxon>
        <taxon>Ranunculaceae</taxon>
        <taxon>Coptidoideae</taxon>
        <taxon>Coptis</taxon>
    </lineage>
</organism>
<dbReference type="PANTHER" id="PTHR33710:SF77">
    <property type="entry name" value="DNASE I-LIKE SUPERFAMILY PROTEIN"/>
    <property type="match status" value="1"/>
</dbReference>
<reference evidence="1 2" key="1">
    <citation type="submission" date="2020-10" db="EMBL/GenBank/DDBJ databases">
        <title>The Coptis chinensis genome and diversification of protoberbering-type alkaloids.</title>
        <authorList>
            <person name="Wang B."/>
            <person name="Shu S."/>
            <person name="Song C."/>
            <person name="Liu Y."/>
        </authorList>
    </citation>
    <scope>NUCLEOTIDE SEQUENCE [LARGE SCALE GENOMIC DNA]</scope>
    <source>
        <strain evidence="1">HL-2020</strain>
        <tissue evidence="1">Leaf</tissue>
    </source>
</reference>